<organism evidence="2 3">
    <name type="scientific">Trichogramma brassicae</name>
    <dbReference type="NCBI Taxonomy" id="86971"/>
    <lineage>
        <taxon>Eukaryota</taxon>
        <taxon>Metazoa</taxon>
        <taxon>Ecdysozoa</taxon>
        <taxon>Arthropoda</taxon>
        <taxon>Hexapoda</taxon>
        <taxon>Insecta</taxon>
        <taxon>Pterygota</taxon>
        <taxon>Neoptera</taxon>
        <taxon>Endopterygota</taxon>
        <taxon>Hymenoptera</taxon>
        <taxon>Apocrita</taxon>
        <taxon>Proctotrupomorpha</taxon>
        <taxon>Chalcidoidea</taxon>
        <taxon>Trichogrammatidae</taxon>
        <taxon>Trichogramma</taxon>
    </lineage>
</organism>
<keyword evidence="3" id="KW-1185">Reference proteome</keyword>
<protein>
    <submittedName>
        <fullName evidence="2">Uncharacterized protein</fullName>
    </submittedName>
</protein>
<reference evidence="2 3" key="1">
    <citation type="submission" date="2020-02" db="EMBL/GenBank/DDBJ databases">
        <authorList>
            <person name="Ferguson B K."/>
        </authorList>
    </citation>
    <scope>NUCLEOTIDE SEQUENCE [LARGE SCALE GENOMIC DNA]</scope>
</reference>
<evidence type="ECO:0000256" key="1">
    <source>
        <dbReference type="SAM" id="MobiDB-lite"/>
    </source>
</evidence>
<feature type="compositionally biased region" description="Basic and acidic residues" evidence="1">
    <location>
        <begin position="467"/>
        <end position="502"/>
    </location>
</feature>
<accession>A0A6H5J1N3</accession>
<proteinExistence type="predicted"/>
<name>A0A6H5J1N3_9HYME</name>
<feature type="compositionally biased region" description="Low complexity" evidence="1">
    <location>
        <begin position="253"/>
        <end position="264"/>
    </location>
</feature>
<dbReference type="AlphaFoldDB" id="A0A6H5J1N3"/>
<feature type="compositionally biased region" description="Basic and acidic residues" evidence="1">
    <location>
        <begin position="169"/>
        <end position="195"/>
    </location>
</feature>
<evidence type="ECO:0000313" key="2">
    <source>
        <dbReference type="EMBL" id="CAB0042014.1"/>
    </source>
</evidence>
<feature type="compositionally biased region" description="Basic residues" evidence="1">
    <location>
        <begin position="408"/>
        <end position="417"/>
    </location>
</feature>
<feature type="compositionally biased region" description="Basic and acidic residues" evidence="1">
    <location>
        <begin position="366"/>
        <end position="396"/>
    </location>
</feature>
<feature type="region of interest" description="Disordered" evidence="1">
    <location>
        <begin position="593"/>
        <end position="629"/>
    </location>
</feature>
<feature type="compositionally biased region" description="Basic residues" evidence="1">
    <location>
        <begin position="314"/>
        <end position="323"/>
    </location>
</feature>
<evidence type="ECO:0000313" key="3">
    <source>
        <dbReference type="Proteomes" id="UP000479190"/>
    </source>
</evidence>
<feature type="region of interest" description="Disordered" evidence="1">
    <location>
        <begin position="40"/>
        <end position="290"/>
    </location>
</feature>
<sequence length="643" mass="70119">MNFICNLGQKCSAISSTRYVEPLSKEENLTRAFVASAKISKRDGAHVSRENPASDSEQRFGLYSARRIDEPSARHTQFDRANETIHRRLPRLASTEARSQESSRPRPAAHEGPVSEPQVRNQLPRALVGESRLEPDQAASADHRIERAPLGESQRNRSGFSDVQILRDAGTRRLDRRAEGDRQLLSDHGPRELQRQTRLHVLPSGLSAGLRGHGAAVPGGGSGARRRYGGCRRRRLQDAAGQLASPPRHALQARRGGADPAPARGRPKSDRSPGLDSAARARQGQSMPMLPGHVLLPLEATLGRDNQAVAGSRSRARGARPARPHAPGGRGGPLRRRADARASRVQSQTGWPGRRQAVRRRRVHATRAEELSDGTERDRHGARAEASRLRDEHALEILDGQVPDQSARKGRGRRPARLSHSGTLRGRQNLPQRQDIQVLSEGAGLLLEAGGRGEHARGLRGGGAEIGGEKRERAVLEREPRGSARRTRETRERDRGGGEPDAGRPAASQSPRGSRAAQEAEEDQAPVDDARAEPRPSAGPAAETPRRRAGEEATGVVRRGAVHEQALRLEARARQVSPAAGEYERQGSVALLRRDKGGDAGGALSVRRVPGQRQTRRSRARGEQRGDGVRVKSLSRARLYYYM</sequence>
<feature type="region of interest" description="Disordered" evidence="1">
    <location>
        <begin position="451"/>
        <end position="561"/>
    </location>
</feature>
<feature type="region of interest" description="Disordered" evidence="1">
    <location>
        <begin position="307"/>
        <end position="435"/>
    </location>
</feature>
<feature type="compositionally biased region" description="Basic and acidic residues" evidence="1">
    <location>
        <begin position="620"/>
        <end position="629"/>
    </location>
</feature>
<feature type="compositionally biased region" description="Basic residues" evidence="1">
    <location>
        <begin position="356"/>
        <end position="365"/>
    </location>
</feature>
<gene>
    <name evidence="2" type="ORF">TBRA_LOCUS13657</name>
</gene>
<feature type="compositionally biased region" description="Basic and acidic residues" evidence="1">
    <location>
        <begin position="40"/>
        <end position="49"/>
    </location>
</feature>
<feature type="compositionally biased region" description="Basic and acidic residues" evidence="1">
    <location>
        <begin position="66"/>
        <end position="86"/>
    </location>
</feature>
<dbReference type="Proteomes" id="UP000479190">
    <property type="component" value="Unassembled WGS sequence"/>
</dbReference>
<feature type="compositionally biased region" description="Basic residues" evidence="1">
    <location>
        <begin position="224"/>
        <end position="235"/>
    </location>
</feature>
<feature type="compositionally biased region" description="Basic and acidic residues" evidence="1">
    <location>
        <begin position="131"/>
        <end position="149"/>
    </location>
</feature>
<dbReference type="EMBL" id="CADCXV010001147">
    <property type="protein sequence ID" value="CAB0042014.1"/>
    <property type="molecule type" value="Genomic_DNA"/>
</dbReference>